<protein>
    <submittedName>
        <fullName evidence="2">Uncharacterized protein</fullName>
    </submittedName>
</protein>
<keyword evidence="3" id="KW-1185">Reference proteome</keyword>
<proteinExistence type="predicted"/>
<reference evidence="2 3" key="1">
    <citation type="submission" date="2024-04" db="EMBL/GenBank/DDBJ databases">
        <authorList>
            <person name="Fracassetti M."/>
        </authorList>
    </citation>
    <scope>NUCLEOTIDE SEQUENCE [LARGE SCALE GENOMIC DNA]</scope>
</reference>
<evidence type="ECO:0000313" key="3">
    <source>
        <dbReference type="Proteomes" id="UP001497516"/>
    </source>
</evidence>
<accession>A0AAV2F959</accession>
<organism evidence="2 3">
    <name type="scientific">Linum trigynum</name>
    <dbReference type="NCBI Taxonomy" id="586398"/>
    <lineage>
        <taxon>Eukaryota</taxon>
        <taxon>Viridiplantae</taxon>
        <taxon>Streptophyta</taxon>
        <taxon>Embryophyta</taxon>
        <taxon>Tracheophyta</taxon>
        <taxon>Spermatophyta</taxon>
        <taxon>Magnoliopsida</taxon>
        <taxon>eudicotyledons</taxon>
        <taxon>Gunneridae</taxon>
        <taxon>Pentapetalae</taxon>
        <taxon>rosids</taxon>
        <taxon>fabids</taxon>
        <taxon>Malpighiales</taxon>
        <taxon>Linaceae</taxon>
        <taxon>Linum</taxon>
    </lineage>
</organism>
<evidence type="ECO:0000256" key="1">
    <source>
        <dbReference type="SAM" id="MobiDB-lite"/>
    </source>
</evidence>
<evidence type="ECO:0000313" key="2">
    <source>
        <dbReference type="EMBL" id="CAL1394791.1"/>
    </source>
</evidence>
<dbReference type="EMBL" id="OZ034819">
    <property type="protein sequence ID" value="CAL1394791.1"/>
    <property type="molecule type" value="Genomic_DNA"/>
</dbReference>
<feature type="region of interest" description="Disordered" evidence="1">
    <location>
        <begin position="1"/>
        <end position="42"/>
    </location>
</feature>
<sequence>MTAAASIDVARRHARPATRQRGISPDPSASVAPKPEAEGRPRHQRLILEEEWEEEFIFSEIPSPMLSNTSTKAGGPHRRCPSGQIVVDAVPIRQIAPALSMDEGLLCHLPREALI</sequence>
<dbReference type="AlphaFoldDB" id="A0AAV2F959"/>
<name>A0AAV2F959_9ROSI</name>
<dbReference type="Proteomes" id="UP001497516">
    <property type="component" value="Chromosome 6"/>
</dbReference>
<gene>
    <name evidence="2" type="ORF">LTRI10_LOCUS35270</name>
</gene>